<dbReference type="STRING" id="30019.A0A0M5IYL7"/>
<keyword evidence="10" id="KW-1185">Reference proteome</keyword>
<keyword evidence="4" id="KW-0677">Repeat</keyword>
<dbReference type="GO" id="GO:0005634">
    <property type="term" value="C:nucleus"/>
    <property type="evidence" value="ECO:0007669"/>
    <property type="project" value="UniProtKB-SubCell"/>
</dbReference>
<feature type="domain" description="TFIID subunit TAF5 NTD2" evidence="8">
    <location>
        <begin position="396"/>
        <end position="507"/>
    </location>
</feature>
<dbReference type="PANTHER" id="PTHR19879">
    <property type="entry name" value="TRANSCRIPTION INITIATION FACTOR TFIID"/>
    <property type="match status" value="1"/>
</dbReference>
<accession>A0A0M5IYL7</accession>
<organism evidence="9 10">
    <name type="scientific">Drosophila busckii</name>
    <name type="common">Fruit fly</name>
    <dbReference type="NCBI Taxonomy" id="30019"/>
    <lineage>
        <taxon>Eukaryota</taxon>
        <taxon>Metazoa</taxon>
        <taxon>Ecdysozoa</taxon>
        <taxon>Arthropoda</taxon>
        <taxon>Hexapoda</taxon>
        <taxon>Insecta</taxon>
        <taxon>Pterygota</taxon>
        <taxon>Neoptera</taxon>
        <taxon>Endopterygota</taxon>
        <taxon>Diptera</taxon>
        <taxon>Brachycera</taxon>
        <taxon>Muscomorpha</taxon>
        <taxon>Ephydroidea</taxon>
        <taxon>Drosophilidae</taxon>
        <taxon>Drosophila</taxon>
    </lineage>
</organism>
<keyword evidence="5" id="KW-0539">Nucleus</keyword>
<dbReference type="InterPro" id="IPR019775">
    <property type="entry name" value="WD40_repeat_CS"/>
</dbReference>
<dbReference type="InterPro" id="IPR007582">
    <property type="entry name" value="TFIID_NTD2"/>
</dbReference>
<dbReference type="InterPro" id="IPR036322">
    <property type="entry name" value="WD40_repeat_dom_sf"/>
</dbReference>
<dbReference type="SMART" id="SM00320">
    <property type="entry name" value="WD40"/>
    <property type="match status" value="5"/>
</dbReference>
<reference evidence="9 10" key="1">
    <citation type="submission" date="2015-08" db="EMBL/GenBank/DDBJ databases">
        <title>Ancestral chromatin configuration constrains chromatin evolution on differentiating sex chromosomes in Drosophila.</title>
        <authorList>
            <person name="Zhou Q."/>
            <person name="Bachtrog D."/>
        </authorList>
    </citation>
    <scope>NUCLEOTIDE SEQUENCE [LARGE SCALE GENOMIC DNA]</scope>
    <source>
        <tissue evidence="9">Whole larvae</tissue>
    </source>
</reference>
<dbReference type="PROSITE" id="PS00678">
    <property type="entry name" value="WD_REPEATS_1"/>
    <property type="match status" value="1"/>
</dbReference>
<dbReference type="Proteomes" id="UP000494163">
    <property type="component" value="Chromosome 3L"/>
</dbReference>
<evidence type="ECO:0000259" key="8">
    <source>
        <dbReference type="Pfam" id="PF04494"/>
    </source>
</evidence>
<dbReference type="OrthoDB" id="10266330at2759"/>
<protein>
    <submittedName>
        <fullName evidence="9">Taf5</fullName>
    </submittedName>
</protein>
<comment type="subcellular location">
    <subcellularLocation>
        <location evidence="1">Nucleus</location>
    </subcellularLocation>
</comment>
<name>A0A0M5IYL7_DROBS</name>
<dbReference type="InterPro" id="IPR015943">
    <property type="entry name" value="WD40/YVTN_repeat-like_dom_sf"/>
</dbReference>
<feature type="repeat" description="WD" evidence="6">
    <location>
        <begin position="783"/>
        <end position="816"/>
    </location>
</feature>
<feature type="compositionally biased region" description="Low complexity" evidence="7">
    <location>
        <begin position="287"/>
        <end position="299"/>
    </location>
</feature>
<feature type="compositionally biased region" description="Polar residues" evidence="7">
    <location>
        <begin position="316"/>
        <end position="339"/>
    </location>
</feature>
<keyword evidence="3 6" id="KW-0853">WD repeat</keyword>
<feature type="compositionally biased region" description="Basic and acidic residues" evidence="7">
    <location>
        <begin position="1380"/>
        <end position="1398"/>
    </location>
</feature>
<feature type="region of interest" description="Disordered" evidence="7">
    <location>
        <begin position="1015"/>
        <end position="1418"/>
    </location>
</feature>
<feature type="compositionally biased region" description="Basic and acidic residues" evidence="7">
    <location>
        <begin position="1015"/>
        <end position="1057"/>
    </location>
</feature>
<comment type="similarity">
    <text evidence="2">Belongs to the WD repeat TAF5 family.</text>
</comment>
<dbReference type="PROSITE" id="PS50082">
    <property type="entry name" value="WD_REPEATS_2"/>
    <property type="match status" value="5"/>
</dbReference>
<dbReference type="CDD" id="cd00200">
    <property type="entry name" value="WD40"/>
    <property type="match status" value="1"/>
</dbReference>
<feature type="compositionally biased region" description="Acidic residues" evidence="7">
    <location>
        <begin position="1206"/>
        <end position="1288"/>
    </location>
</feature>
<feature type="region of interest" description="Disordered" evidence="7">
    <location>
        <begin position="204"/>
        <end position="242"/>
    </location>
</feature>
<feature type="compositionally biased region" description="Basic residues" evidence="7">
    <location>
        <begin position="564"/>
        <end position="574"/>
    </location>
</feature>
<feature type="region of interest" description="Disordered" evidence="7">
    <location>
        <begin position="1"/>
        <end position="37"/>
    </location>
</feature>
<evidence type="ECO:0000256" key="6">
    <source>
        <dbReference type="PROSITE-ProRule" id="PRU00221"/>
    </source>
</evidence>
<feature type="compositionally biased region" description="Acidic residues" evidence="7">
    <location>
        <begin position="1324"/>
        <end position="1342"/>
    </location>
</feature>
<feature type="region of interest" description="Disordered" evidence="7">
    <location>
        <begin position="558"/>
        <end position="587"/>
    </location>
</feature>
<proteinExistence type="inferred from homology"/>
<dbReference type="SUPFAM" id="SSF160897">
    <property type="entry name" value="Taf5 N-terminal domain-like"/>
    <property type="match status" value="1"/>
</dbReference>
<dbReference type="GO" id="GO:0016251">
    <property type="term" value="F:RNA polymerase II general transcription initiation factor activity"/>
    <property type="evidence" value="ECO:0007669"/>
    <property type="project" value="TreeGrafter"/>
</dbReference>
<feature type="repeat" description="WD" evidence="6">
    <location>
        <begin position="825"/>
        <end position="866"/>
    </location>
</feature>
<evidence type="ECO:0000256" key="3">
    <source>
        <dbReference type="ARBA" id="ARBA00022574"/>
    </source>
</evidence>
<evidence type="ECO:0000256" key="4">
    <source>
        <dbReference type="ARBA" id="ARBA00022737"/>
    </source>
</evidence>
<feature type="repeat" description="WD" evidence="6">
    <location>
        <begin position="867"/>
        <end position="908"/>
    </location>
</feature>
<feature type="compositionally biased region" description="Acidic residues" evidence="7">
    <location>
        <begin position="1079"/>
        <end position="1098"/>
    </location>
</feature>
<feature type="compositionally biased region" description="Basic residues" evidence="7">
    <location>
        <begin position="1"/>
        <end position="13"/>
    </location>
</feature>
<dbReference type="PANTHER" id="PTHR19879:SF1">
    <property type="entry name" value="CANNONBALL-RELATED"/>
    <property type="match status" value="1"/>
</dbReference>
<feature type="compositionally biased region" description="Basic and acidic residues" evidence="7">
    <location>
        <begin position="1099"/>
        <end position="1111"/>
    </location>
</feature>
<dbReference type="Gene3D" id="1.25.40.500">
    <property type="entry name" value="TFIID subunit TAF5, NTD2 domain"/>
    <property type="match status" value="1"/>
</dbReference>
<feature type="repeat" description="WD" evidence="6">
    <location>
        <begin position="741"/>
        <end position="772"/>
    </location>
</feature>
<dbReference type="InterPro" id="IPR001680">
    <property type="entry name" value="WD40_rpt"/>
</dbReference>
<dbReference type="Pfam" id="PF00400">
    <property type="entry name" value="WD40"/>
    <property type="match status" value="5"/>
</dbReference>
<feature type="compositionally biased region" description="Acidic residues" evidence="7">
    <location>
        <begin position="1300"/>
        <end position="1316"/>
    </location>
</feature>
<feature type="compositionally biased region" description="Acidic residues" evidence="7">
    <location>
        <begin position="1112"/>
        <end position="1194"/>
    </location>
</feature>
<dbReference type="EMBL" id="CP012525">
    <property type="protein sequence ID" value="ALC43798.1"/>
    <property type="molecule type" value="Genomic_DNA"/>
</dbReference>
<dbReference type="Pfam" id="PF04494">
    <property type="entry name" value="TFIID_NTD2"/>
    <property type="match status" value="1"/>
</dbReference>
<dbReference type="PROSITE" id="PS50294">
    <property type="entry name" value="WD_REPEATS_REGION"/>
    <property type="match status" value="5"/>
</dbReference>
<evidence type="ECO:0000256" key="7">
    <source>
        <dbReference type="SAM" id="MobiDB-lite"/>
    </source>
</evidence>
<evidence type="ECO:0000313" key="10">
    <source>
        <dbReference type="Proteomes" id="UP000494163"/>
    </source>
</evidence>
<dbReference type="SUPFAM" id="SSF50978">
    <property type="entry name" value="WD40 repeat-like"/>
    <property type="match status" value="1"/>
</dbReference>
<dbReference type="Gene3D" id="2.130.10.10">
    <property type="entry name" value="YVTN repeat-like/Quinoprotein amine dehydrogenase"/>
    <property type="match status" value="2"/>
</dbReference>
<evidence type="ECO:0000256" key="1">
    <source>
        <dbReference type="ARBA" id="ARBA00004123"/>
    </source>
</evidence>
<dbReference type="InterPro" id="IPR037264">
    <property type="entry name" value="TFIID_NTD2_sf"/>
</dbReference>
<evidence type="ECO:0000256" key="2">
    <source>
        <dbReference type="ARBA" id="ARBA00009435"/>
    </source>
</evidence>
<feature type="repeat" description="WD" evidence="6">
    <location>
        <begin position="699"/>
        <end position="730"/>
    </location>
</feature>
<gene>
    <name evidence="9" type="ORF">Dbus_chr3Lg964</name>
</gene>
<evidence type="ECO:0000313" key="9">
    <source>
        <dbReference type="EMBL" id="ALC43798.1"/>
    </source>
</evidence>
<evidence type="ECO:0000256" key="5">
    <source>
        <dbReference type="ARBA" id="ARBA00023242"/>
    </source>
</evidence>
<sequence length="1418" mass="160755">MPKRKRVTRKKQTAAKGSQKTEALKHSEPTNESDELPLPISFSFESMATPPLPSLAQDVELNTPKHELTFDFKLENVAAANEPKHEVEALDELDEILQLITTTTEEQQQATSAIDIKDDVIDAVIADVMQIVSPANSSEELAALIEEPQATELNAQNLYASSTETDISNSDSDAEHFSISDAYPLPPLKVYCATAAKSWAHEMAQDSEPELGNNYSPVSIRNHDDSSTDSEPSASCKKAKQAQLGSKSVNTLMAQQQPLAFIASAMQGFDAAMQSTVHATKASTDESASSSRSSSSSSSNETDNVGTPKQKATAETKATSSPKVETVPLETNAQTNTNAKDSESDDSNWQRQCSSKPAPRANQAGRDFYEDVGSSDDEWLRSDDNIKELRSTHLLDDYEKVFEQLRQLIEQLPNRFKYEAHGLMFPLLALVYLKLIAVGRYRKGKTFVESAMRYMGNAYSGRVDKLLSMQTLDDIPKQARKLLVASEERIVVKLYEDCLSILVIHMRTWPKRLQTVWLKHFELQLAPQPAAPCQLPTVGSTLLEKVFWGTTETAAEVSVSSPQARKRKRARKLKPSPTRQTNMPSGNRLYTPLLRRWELERQKEDEERRVPLNREQLPSVYLYTASASSMETVVCASFSNKCSILCLGTVASAIHIYSLTACKLLQLKPASCLKHLEPGFSGIDDNMMDASSRKLRRTLYGHQAAVYGCVFAPNDRFLLSCSQDRTVRCWCLLSWSCIVIYPGHASAIYGIVYAPLGYYFATVSDDRTARVWAQDNKKSLCILVGHLAEVICCKFHPNRHYLATGSADCTVRLWDIIKAIQVRIFSGHRDAVNALAFSGCGRYLVSGGDDHFVLVHDLEKQALVRALAHHTGSINCIEFAQDNKIFLVGGQDCLLSLWDFERLTSEYKPDQLKTETETQCSDDILINSYASKATPFYALRVTARNLVMGVCVRSANEESEQSKQQAEAAVKYGEWLEFLDILILKACCPKMSKSDSEQQTEFESHELMKLAEDTCEDKTESKMGDELKLDDTEDSHQMQQHKEKDEINKQKEKKQPLGEDAPTVLDSSRIAIEMKEFMDELGDQENSDEGEEEEDSDELNVHQNEDIKEQFESEESMTEAEEETDELDDQQSQNEWEDEEEYADELDGQQTEDIEEQFESEESMTEAEEETNELDDQQSQNEWEEEEEYSDEGDGQQNEDIKEQIDSEESMTEAEEETNELDDQQSQNEWEEEEEYADELDGQQTEDIEEQFESEESMTEVEEEIYELDDQQSQNEWEEEEDYVDELDGQQNEDIKEQFESEDSMTEAEEESDELDEQQHQNEGEDEDFESEESMTDAEDEKNELNTQQNHDEEDQFKSEEPNNRVGEGQQNSEMLSNKIEQEIKEKIEKSNRLENKIKMKLMSRPQKTTQAMKKKQL</sequence>
<feature type="region of interest" description="Disordered" evidence="7">
    <location>
        <begin position="280"/>
        <end position="374"/>
    </location>
</feature>